<organism evidence="11 12">
    <name type="scientific">Cellulomonas xiejunii</name>
    <dbReference type="NCBI Taxonomy" id="2968083"/>
    <lineage>
        <taxon>Bacteria</taxon>
        <taxon>Bacillati</taxon>
        <taxon>Actinomycetota</taxon>
        <taxon>Actinomycetes</taxon>
        <taxon>Micrococcales</taxon>
        <taxon>Cellulomonadaceae</taxon>
        <taxon>Cellulomonas</taxon>
    </lineage>
</organism>
<dbReference type="CDD" id="cd16012">
    <property type="entry name" value="ALP"/>
    <property type="match status" value="1"/>
</dbReference>
<dbReference type="RefSeq" id="WP_227575957.1">
    <property type="nucleotide sequence ID" value="NZ_CP101987.1"/>
</dbReference>
<dbReference type="EMBL" id="CP101987">
    <property type="protein sequence ID" value="UUI70658.1"/>
    <property type="molecule type" value="Genomic_DNA"/>
</dbReference>
<dbReference type="InterPro" id="IPR017850">
    <property type="entry name" value="Alkaline_phosphatase_core_sf"/>
</dbReference>
<protein>
    <submittedName>
        <fullName evidence="11">Alkaline phosphatase</fullName>
    </submittedName>
</protein>
<accession>A0ABY5KQQ0</accession>
<dbReference type="SUPFAM" id="SSF53649">
    <property type="entry name" value="Alkaline phosphatase-like"/>
    <property type="match status" value="1"/>
</dbReference>
<reference evidence="11 12" key="1">
    <citation type="submission" date="2022-07" db="EMBL/GenBank/DDBJ databases">
        <title>Novel species in genus cellulomonas.</title>
        <authorList>
            <person name="Ye L."/>
        </authorList>
    </citation>
    <scope>NUCLEOTIDE SEQUENCE [LARGE SCALE GENOMIC DNA]</scope>
    <source>
        <strain evidence="12">zg-B89</strain>
    </source>
</reference>
<evidence type="ECO:0000256" key="7">
    <source>
        <dbReference type="ARBA" id="ARBA00022833"/>
    </source>
</evidence>
<feature type="region of interest" description="Disordered" evidence="10">
    <location>
        <begin position="380"/>
        <end position="401"/>
    </location>
</feature>
<gene>
    <name evidence="11" type="ORF">NP048_12735</name>
</gene>
<evidence type="ECO:0000256" key="10">
    <source>
        <dbReference type="SAM" id="MobiDB-lite"/>
    </source>
</evidence>
<keyword evidence="4" id="KW-0597">Phosphoprotein</keyword>
<comment type="similarity">
    <text evidence="3 9">Belongs to the alkaline phosphatase family.</text>
</comment>
<comment type="cofactor">
    <cofactor evidence="2">
        <name>Zn(2+)</name>
        <dbReference type="ChEBI" id="CHEBI:29105"/>
    </cofactor>
</comment>
<evidence type="ECO:0000313" key="11">
    <source>
        <dbReference type="EMBL" id="UUI70658.1"/>
    </source>
</evidence>
<feature type="compositionally biased region" description="Polar residues" evidence="10">
    <location>
        <begin position="386"/>
        <end position="398"/>
    </location>
</feature>
<evidence type="ECO:0000256" key="2">
    <source>
        <dbReference type="ARBA" id="ARBA00001947"/>
    </source>
</evidence>
<evidence type="ECO:0000256" key="4">
    <source>
        <dbReference type="ARBA" id="ARBA00022553"/>
    </source>
</evidence>
<dbReference type="InterPro" id="IPR001952">
    <property type="entry name" value="Alkaline_phosphatase"/>
</dbReference>
<feature type="compositionally biased region" description="Basic and acidic residues" evidence="10">
    <location>
        <begin position="222"/>
        <end position="236"/>
    </location>
</feature>
<feature type="region of interest" description="Disordered" evidence="10">
    <location>
        <begin position="211"/>
        <end position="239"/>
    </location>
</feature>
<evidence type="ECO:0000256" key="9">
    <source>
        <dbReference type="RuleBase" id="RU003946"/>
    </source>
</evidence>
<dbReference type="PANTHER" id="PTHR11596:SF5">
    <property type="entry name" value="ALKALINE PHOSPHATASE"/>
    <property type="match status" value="1"/>
</dbReference>
<feature type="compositionally biased region" description="Basic and acidic residues" evidence="10">
    <location>
        <begin position="9"/>
        <end position="19"/>
    </location>
</feature>
<keyword evidence="6" id="KW-0378">Hydrolase</keyword>
<evidence type="ECO:0000256" key="5">
    <source>
        <dbReference type="ARBA" id="ARBA00022723"/>
    </source>
</evidence>
<keyword evidence="7" id="KW-0862">Zinc</keyword>
<evidence type="ECO:0000313" key="12">
    <source>
        <dbReference type="Proteomes" id="UP001316384"/>
    </source>
</evidence>
<keyword evidence="5" id="KW-0479">Metal-binding</keyword>
<dbReference type="PANTHER" id="PTHR11596">
    <property type="entry name" value="ALKALINE PHOSPHATASE"/>
    <property type="match status" value="1"/>
</dbReference>
<dbReference type="PRINTS" id="PR00113">
    <property type="entry name" value="ALKPHPHTASE"/>
</dbReference>
<proteinExistence type="inferred from homology"/>
<evidence type="ECO:0000256" key="8">
    <source>
        <dbReference type="ARBA" id="ARBA00022842"/>
    </source>
</evidence>
<comment type="cofactor">
    <cofactor evidence="1">
        <name>Mg(2+)</name>
        <dbReference type="ChEBI" id="CHEBI:18420"/>
    </cofactor>
</comment>
<dbReference type="Proteomes" id="UP001316384">
    <property type="component" value="Chromosome"/>
</dbReference>
<dbReference type="Pfam" id="PF00245">
    <property type="entry name" value="Alk_phosphatase"/>
    <property type="match status" value="1"/>
</dbReference>
<feature type="region of interest" description="Disordered" evidence="10">
    <location>
        <begin position="1"/>
        <end position="28"/>
    </location>
</feature>
<keyword evidence="8" id="KW-0460">Magnesium</keyword>
<dbReference type="PROSITE" id="PS00123">
    <property type="entry name" value="ALKALINE_PHOSPHATASE"/>
    <property type="match status" value="1"/>
</dbReference>
<evidence type="ECO:0000256" key="1">
    <source>
        <dbReference type="ARBA" id="ARBA00001946"/>
    </source>
</evidence>
<name>A0ABY5KQQ0_9CELL</name>
<evidence type="ECO:0000256" key="6">
    <source>
        <dbReference type="ARBA" id="ARBA00022801"/>
    </source>
</evidence>
<keyword evidence="12" id="KW-1185">Reference proteome</keyword>
<dbReference type="InterPro" id="IPR018299">
    <property type="entry name" value="Alkaline_phosphatase_AS"/>
</dbReference>
<dbReference type="SMART" id="SM00098">
    <property type="entry name" value="alkPPc"/>
    <property type="match status" value="1"/>
</dbReference>
<sequence length="459" mass="47817">MVDPTGPDRPVDGDDDVPHRGGSTMRTGLRTWISTGGTVALTLGLAASAAVDVPGGGQSTERGRGGPPTARNVVLVVGDGLGVAARDAIRLATVGQDGRLAMDALRHAGWTRTDSADPVEAVTDSAASATAFATGVRTYNGAVSVDVEGTPVTTLLEHAQRARKATGLVTTAQVTDATPAAFGAHVADRADQSEIARQYVEVTRPDVILGGGEDWWYPEGDEGAHPDDPDDPRPEVSRSTAGDLVARAEAVGYDHVTTAEELAATRSGRILGLFANEEMFEQAPEGQGDEYEPTVPLATMTAKALDVLSRDRQGFFLLVEEEGVDEMAHANNAALAIRAGQALDETVDLVRDFADRHPGTLVVVVGDHETGGLAVENVDVEDESGDTGSTEPSVTQSVEDGPFTVAGSDLQFTVDWTTGSHTGGATPLTAQGPGADRLARTQHSTDVFDVLRDALGGRR</sequence>
<evidence type="ECO:0000256" key="3">
    <source>
        <dbReference type="ARBA" id="ARBA00005984"/>
    </source>
</evidence>
<dbReference type="Gene3D" id="3.40.720.10">
    <property type="entry name" value="Alkaline Phosphatase, subunit A"/>
    <property type="match status" value="1"/>
</dbReference>